<dbReference type="GO" id="GO:0006357">
    <property type="term" value="P:regulation of transcription by RNA polymerase II"/>
    <property type="evidence" value="ECO:0007669"/>
    <property type="project" value="InterPro"/>
</dbReference>
<dbReference type="InterPro" id="IPR033375">
    <property type="entry name" value="Cggbp1"/>
</dbReference>
<accession>A0A8B8FK96</accession>
<dbReference type="Proteomes" id="UP000694846">
    <property type="component" value="Unplaced"/>
</dbReference>
<dbReference type="SUPFAM" id="SSF53098">
    <property type="entry name" value="Ribonuclease H-like"/>
    <property type="match status" value="1"/>
</dbReference>
<reference evidence="3" key="1">
    <citation type="submission" date="2025-08" db="UniProtKB">
        <authorList>
            <consortium name="RefSeq"/>
        </authorList>
    </citation>
    <scope>IDENTIFICATION</scope>
    <source>
        <tissue evidence="3">Whole body</tissue>
    </source>
</reference>
<organism evidence="2 3">
    <name type="scientific">Sipha flava</name>
    <name type="common">yellow sugarcane aphid</name>
    <dbReference type="NCBI Taxonomy" id="143950"/>
    <lineage>
        <taxon>Eukaryota</taxon>
        <taxon>Metazoa</taxon>
        <taxon>Ecdysozoa</taxon>
        <taxon>Arthropoda</taxon>
        <taxon>Hexapoda</taxon>
        <taxon>Insecta</taxon>
        <taxon>Pterygota</taxon>
        <taxon>Neoptera</taxon>
        <taxon>Paraneoptera</taxon>
        <taxon>Hemiptera</taxon>
        <taxon>Sternorrhyncha</taxon>
        <taxon>Aphidomorpha</taxon>
        <taxon>Aphidoidea</taxon>
        <taxon>Aphididae</taxon>
        <taxon>Sipha</taxon>
    </lineage>
</organism>
<protein>
    <submittedName>
        <fullName evidence="3">Uncharacterized protein LOC112683807</fullName>
    </submittedName>
</protein>
<dbReference type="OrthoDB" id="6623841at2759"/>
<dbReference type="GO" id="GO:0003690">
    <property type="term" value="F:double-stranded DNA binding"/>
    <property type="evidence" value="ECO:0007669"/>
    <property type="project" value="InterPro"/>
</dbReference>
<evidence type="ECO:0000313" key="2">
    <source>
        <dbReference type="Proteomes" id="UP000694846"/>
    </source>
</evidence>
<dbReference type="Pfam" id="PF04937">
    <property type="entry name" value="DUF659"/>
    <property type="match status" value="1"/>
</dbReference>
<dbReference type="PANTHER" id="PTHR32344:SF1">
    <property type="entry name" value="U1-TYPE DOMAIN-CONTAINING PROTEIN"/>
    <property type="match status" value="1"/>
</dbReference>
<feature type="domain" description="DUF659" evidence="1">
    <location>
        <begin position="120"/>
        <end position="277"/>
    </location>
</feature>
<dbReference type="AlphaFoldDB" id="A0A8B8FK96"/>
<proteinExistence type="predicted"/>
<keyword evidence="2" id="KW-1185">Reference proteome</keyword>
<gene>
    <name evidence="3" type="primary">LOC112683807</name>
</gene>
<dbReference type="RefSeq" id="XP_025410760.1">
    <property type="nucleotide sequence ID" value="XM_025554975.1"/>
</dbReference>
<sequence>MPKIINCSARLRNFVKEFGEDIFSCDNAVLFCKVCGVKVSAKKKYNIQQHIARGKHIQQLNIRNQQEKSKSQLLVTGMSMKSSFNEELCNVFLSANIPLTKLNIPTFRDFLHKHTKQIIPDESTLRKNYIDQCYTNTIIKIRDYVRNKNVWVSIDETTDVEGRYVANVIIGTLEVDNPGKIFLLNSEVLEKANHSTISKLFDRSLFILWPEGILHDNVLLFVSDAAPYMVKSGKSLQVLYSKMVHITCLAHGLHRVAEQIRINFPEINSLISNIKKVFLKAPYRINLFKNLAPGIPLPPEPIITRWGTWLNAVNYYCEHFLHIKNVILQLDSDDALAIKNAKKLVENPEIEENLIYIKSNFGFLATEITRLETSGMLLSESVCCIEKVKQQIKQALGKTGEMVTKKLDDVLNKNSGFKILTIISNILKGEKVLREELPEDLTCDDLIHYKFAPITSVDVERSFSKYKHILSDRRRKFLFENLKKVLIVQCNSDDID</sequence>
<name>A0A8B8FK96_9HEMI</name>
<dbReference type="GeneID" id="112683807"/>
<dbReference type="InterPro" id="IPR007021">
    <property type="entry name" value="DUF659"/>
</dbReference>
<dbReference type="InterPro" id="IPR012337">
    <property type="entry name" value="RNaseH-like_sf"/>
</dbReference>
<evidence type="ECO:0000259" key="1">
    <source>
        <dbReference type="Pfam" id="PF04937"/>
    </source>
</evidence>
<dbReference type="GO" id="GO:0005634">
    <property type="term" value="C:nucleus"/>
    <property type="evidence" value="ECO:0007669"/>
    <property type="project" value="InterPro"/>
</dbReference>
<dbReference type="PANTHER" id="PTHR32344">
    <property type="entry name" value="U1-TYPE DOMAIN-CONTAINING PROTEIN"/>
    <property type="match status" value="1"/>
</dbReference>
<evidence type="ECO:0000313" key="3">
    <source>
        <dbReference type="RefSeq" id="XP_025410760.1"/>
    </source>
</evidence>